<protein>
    <submittedName>
        <fullName evidence="2">Histidine phosphatase family protein</fullName>
    </submittedName>
</protein>
<dbReference type="RefSeq" id="WP_346126213.1">
    <property type="nucleotide sequence ID" value="NZ_BAAAXC010000015.1"/>
</dbReference>
<reference evidence="2 3" key="1">
    <citation type="submission" date="2024-09" db="EMBL/GenBank/DDBJ databases">
        <authorList>
            <person name="Sun Q."/>
            <person name="Mori K."/>
        </authorList>
    </citation>
    <scope>NUCLEOTIDE SEQUENCE [LARGE SCALE GENOMIC DNA]</scope>
    <source>
        <strain evidence="2 3">JCM 3323</strain>
    </source>
</reference>
<comment type="caution">
    <text evidence="2">The sequence shown here is derived from an EMBL/GenBank/DDBJ whole genome shotgun (WGS) entry which is preliminary data.</text>
</comment>
<proteinExistence type="predicted"/>
<dbReference type="SUPFAM" id="SSF53254">
    <property type="entry name" value="Phosphoglycerate mutase-like"/>
    <property type="match status" value="1"/>
</dbReference>
<evidence type="ECO:0000256" key="1">
    <source>
        <dbReference type="SAM" id="MobiDB-lite"/>
    </source>
</evidence>
<dbReference type="InterPro" id="IPR013078">
    <property type="entry name" value="His_Pase_superF_clade-1"/>
</dbReference>
<evidence type="ECO:0000313" key="2">
    <source>
        <dbReference type="EMBL" id="MFB9525384.1"/>
    </source>
</evidence>
<keyword evidence="3" id="KW-1185">Reference proteome</keyword>
<name>A0ABV5PQJ7_9ACTN</name>
<dbReference type="Pfam" id="PF00300">
    <property type="entry name" value="His_Phos_1"/>
    <property type="match status" value="1"/>
</dbReference>
<accession>A0ABV5PQJ7</accession>
<gene>
    <name evidence="2" type="ORF">ACFFRN_02010</name>
</gene>
<organism evidence="2 3">
    <name type="scientific">Nonomuraea roseola</name>
    <dbReference type="NCBI Taxonomy" id="46179"/>
    <lineage>
        <taxon>Bacteria</taxon>
        <taxon>Bacillati</taxon>
        <taxon>Actinomycetota</taxon>
        <taxon>Actinomycetes</taxon>
        <taxon>Streptosporangiales</taxon>
        <taxon>Streptosporangiaceae</taxon>
        <taxon>Nonomuraea</taxon>
    </lineage>
</organism>
<dbReference type="Proteomes" id="UP001589646">
    <property type="component" value="Unassembled WGS sequence"/>
</dbReference>
<feature type="region of interest" description="Disordered" evidence="1">
    <location>
        <begin position="1"/>
        <end position="25"/>
    </location>
</feature>
<sequence length="200" mass="21045">MLFVRHASTPGMRGARFPSGSEGADPSSLEAAARLTASLSSFETGLAFVSPARAAWETAVAMGFEPVVVAALAEQDHGRWSGLPYEEVAVREPESFARWLADRDAAPHGGESRAAAAERVAHWLDERHEQEGDSDAGRSASGGGRGRAVVVCDVGAIRAALGHALRADPALFDLAPLSLTQLSAAREGWRIGYVNRKAAS</sequence>
<dbReference type="Gene3D" id="3.40.50.1240">
    <property type="entry name" value="Phosphoglycerate mutase-like"/>
    <property type="match status" value="1"/>
</dbReference>
<dbReference type="EMBL" id="JBHMCE010000001">
    <property type="protein sequence ID" value="MFB9525384.1"/>
    <property type="molecule type" value="Genomic_DNA"/>
</dbReference>
<dbReference type="InterPro" id="IPR029033">
    <property type="entry name" value="His_PPase_superfam"/>
</dbReference>
<evidence type="ECO:0000313" key="3">
    <source>
        <dbReference type="Proteomes" id="UP001589646"/>
    </source>
</evidence>
<feature type="region of interest" description="Disordered" evidence="1">
    <location>
        <begin position="125"/>
        <end position="145"/>
    </location>
</feature>